<evidence type="ECO:0000313" key="2">
    <source>
        <dbReference type="EMBL" id="KAK3239558.1"/>
    </source>
</evidence>
<evidence type="ECO:0000256" key="1">
    <source>
        <dbReference type="SAM" id="MobiDB-lite"/>
    </source>
</evidence>
<dbReference type="AlphaFoldDB" id="A0AAE0ESR2"/>
<name>A0AAE0ESR2_9CHLO</name>
<feature type="compositionally biased region" description="Basic and acidic residues" evidence="1">
    <location>
        <begin position="1"/>
        <end position="11"/>
    </location>
</feature>
<evidence type="ECO:0000313" key="3">
    <source>
        <dbReference type="Proteomes" id="UP001190700"/>
    </source>
</evidence>
<gene>
    <name evidence="2" type="ORF">CYMTET_50523</name>
</gene>
<dbReference type="Proteomes" id="UP001190700">
    <property type="component" value="Unassembled WGS sequence"/>
</dbReference>
<feature type="region of interest" description="Disordered" evidence="1">
    <location>
        <begin position="1"/>
        <end position="33"/>
    </location>
</feature>
<keyword evidence="3" id="KW-1185">Reference proteome</keyword>
<sequence length="255" mass="26511">MARALGLKEDNPGSFIPETFRRDGGGAPGSGDPVPRTCLCNRTTRAACTFLELIGDEDCHAYWDVDRPHSPPLTGVEAEGIHAATLSASLAGIRLFLGERYGVRNVPDEDFLIAESCTPFKSSFHVILKRRMGGWGPLRARSEFFVTNVDPAALLLVPLAQGGPMHPPIVPSPLNPAVAGAALAWEEVNGVAAAASAPPPGQAAEAVWVAREAVRALEAAGCTSPTGPTAEGASPIPARCTTATTSPSVSCPLEV</sequence>
<proteinExistence type="predicted"/>
<reference evidence="2 3" key="1">
    <citation type="journal article" date="2015" name="Genome Biol. Evol.">
        <title>Comparative Genomics of a Bacterivorous Green Alga Reveals Evolutionary Causalities and Consequences of Phago-Mixotrophic Mode of Nutrition.</title>
        <authorList>
            <person name="Burns J.A."/>
            <person name="Paasch A."/>
            <person name="Narechania A."/>
            <person name="Kim E."/>
        </authorList>
    </citation>
    <scope>NUCLEOTIDE SEQUENCE [LARGE SCALE GENOMIC DNA]</scope>
    <source>
        <strain evidence="2 3">PLY_AMNH</strain>
    </source>
</reference>
<protein>
    <submittedName>
        <fullName evidence="2">Uncharacterized protein</fullName>
    </submittedName>
</protein>
<comment type="caution">
    <text evidence="2">The sequence shown here is derived from an EMBL/GenBank/DDBJ whole genome shotgun (WGS) entry which is preliminary data.</text>
</comment>
<accession>A0AAE0ESR2</accession>
<dbReference type="EMBL" id="LGRX02033878">
    <property type="protein sequence ID" value="KAK3239558.1"/>
    <property type="molecule type" value="Genomic_DNA"/>
</dbReference>
<organism evidence="2 3">
    <name type="scientific">Cymbomonas tetramitiformis</name>
    <dbReference type="NCBI Taxonomy" id="36881"/>
    <lineage>
        <taxon>Eukaryota</taxon>
        <taxon>Viridiplantae</taxon>
        <taxon>Chlorophyta</taxon>
        <taxon>Pyramimonadophyceae</taxon>
        <taxon>Pyramimonadales</taxon>
        <taxon>Pyramimonadaceae</taxon>
        <taxon>Cymbomonas</taxon>
    </lineage>
</organism>